<dbReference type="CDD" id="cd20265">
    <property type="entry name" value="Complex1_LYR_ETFRF1_LYRM5"/>
    <property type="match status" value="1"/>
</dbReference>
<dbReference type="Proteomes" id="UP000821866">
    <property type="component" value="Unassembled WGS sequence"/>
</dbReference>
<evidence type="ECO:0000259" key="3">
    <source>
        <dbReference type="Pfam" id="PF05347"/>
    </source>
</evidence>
<keyword evidence="5" id="KW-1185">Reference proteome</keyword>
<dbReference type="EMBL" id="JABSTU010000007">
    <property type="protein sequence ID" value="KAH8025114.1"/>
    <property type="molecule type" value="Genomic_DNA"/>
</dbReference>
<name>A0A9J6DTB7_RHIMP</name>
<dbReference type="Pfam" id="PF05347">
    <property type="entry name" value="Complex1_LYR"/>
    <property type="match status" value="1"/>
</dbReference>
<feature type="compositionally biased region" description="Low complexity" evidence="2">
    <location>
        <begin position="1"/>
        <end position="15"/>
    </location>
</feature>
<dbReference type="InterPro" id="IPR008011">
    <property type="entry name" value="Complex1_LYR_dom"/>
</dbReference>
<evidence type="ECO:0000256" key="2">
    <source>
        <dbReference type="SAM" id="MobiDB-lite"/>
    </source>
</evidence>
<dbReference type="GO" id="GO:0090324">
    <property type="term" value="P:negative regulation of oxidative phosphorylation"/>
    <property type="evidence" value="ECO:0007669"/>
    <property type="project" value="InterPro"/>
</dbReference>
<evidence type="ECO:0000313" key="5">
    <source>
        <dbReference type="Proteomes" id="UP000821866"/>
    </source>
</evidence>
<dbReference type="PANTHER" id="PTHR21024">
    <property type="entry name" value="GROWTH HORMONE-INDUCIBLE SOLUBLE PROTEIN-RELATED"/>
    <property type="match status" value="1"/>
</dbReference>
<organism evidence="4 5">
    <name type="scientific">Rhipicephalus microplus</name>
    <name type="common">Cattle tick</name>
    <name type="synonym">Boophilus microplus</name>
    <dbReference type="NCBI Taxonomy" id="6941"/>
    <lineage>
        <taxon>Eukaryota</taxon>
        <taxon>Metazoa</taxon>
        <taxon>Ecdysozoa</taxon>
        <taxon>Arthropoda</taxon>
        <taxon>Chelicerata</taxon>
        <taxon>Arachnida</taxon>
        <taxon>Acari</taxon>
        <taxon>Parasitiformes</taxon>
        <taxon>Ixodida</taxon>
        <taxon>Ixodoidea</taxon>
        <taxon>Ixodidae</taxon>
        <taxon>Rhipicephalinae</taxon>
        <taxon>Rhipicephalus</taxon>
        <taxon>Boophilus</taxon>
    </lineage>
</organism>
<reference evidence="4" key="2">
    <citation type="submission" date="2021-09" db="EMBL/GenBank/DDBJ databases">
        <authorList>
            <person name="Jia N."/>
            <person name="Wang J."/>
            <person name="Shi W."/>
            <person name="Du L."/>
            <person name="Sun Y."/>
            <person name="Zhan W."/>
            <person name="Jiang J."/>
            <person name="Wang Q."/>
            <person name="Zhang B."/>
            <person name="Ji P."/>
            <person name="Sakyi L.B."/>
            <person name="Cui X."/>
            <person name="Yuan T."/>
            <person name="Jiang B."/>
            <person name="Yang W."/>
            <person name="Lam T.T.-Y."/>
            <person name="Chang Q."/>
            <person name="Ding S."/>
            <person name="Wang X."/>
            <person name="Zhu J."/>
            <person name="Ruan X."/>
            <person name="Zhao L."/>
            <person name="Wei J."/>
            <person name="Que T."/>
            <person name="Du C."/>
            <person name="Cheng J."/>
            <person name="Dai P."/>
            <person name="Han X."/>
            <person name="Huang E."/>
            <person name="Gao Y."/>
            <person name="Liu J."/>
            <person name="Shao H."/>
            <person name="Ye R."/>
            <person name="Li L."/>
            <person name="Wei W."/>
            <person name="Wang X."/>
            <person name="Wang C."/>
            <person name="Huo Q."/>
            <person name="Li W."/>
            <person name="Guo W."/>
            <person name="Chen H."/>
            <person name="Chen S."/>
            <person name="Zhou L."/>
            <person name="Zhou L."/>
            <person name="Ni X."/>
            <person name="Tian J."/>
            <person name="Zhou Y."/>
            <person name="Sheng Y."/>
            <person name="Liu T."/>
            <person name="Pan Y."/>
            <person name="Xia L."/>
            <person name="Li J."/>
            <person name="Zhao F."/>
            <person name="Cao W."/>
        </authorList>
    </citation>
    <scope>NUCLEOTIDE SEQUENCE</scope>
    <source>
        <strain evidence="4">Rmic-2018</strain>
        <tissue evidence="4">Larvae</tissue>
    </source>
</reference>
<feature type="domain" description="Complex 1 LYR protein" evidence="3">
    <location>
        <begin position="58"/>
        <end position="101"/>
    </location>
</feature>
<accession>A0A9J6DTB7</accession>
<dbReference type="VEuPathDB" id="VectorBase:LOC119169177"/>
<feature type="compositionally biased region" description="Polar residues" evidence="2">
    <location>
        <begin position="22"/>
        <end position="32"/>
    </location>
</feature>
<sequence length="128" mass="14867">MDATKSTLSSESSTEPHVNDTAAGSSTGTTELLDNEVQKNNAVYYRRQVSPNRLHAERLLHLGRDYPKGYDYFRSRLKAAFLKNRDVKDPEQLTMLLARGQYIIKELEALYMLKKYRTLKKRYYTDTP</sequence>
<comment type="caution">
    <text evidence="4">The sequence shown here is derived from an EMBL/GenBank/DDBJ whole genome shotgun (WGS) entry which is preliminary data.</text>
</comment>
<dbReference type="InterPro" id="IPR045296">
    <property type="entry name" value="Complex1_LYR_ETFRF1_LYRM5"/>
</dbReference>
<feature type="region of interest" description="Disordered" evidence="2">
    <location>
        <begin position="1"/>
        <end position="35"/>
    </location>
</feature>
<reference evidence="4" key="1">
    <citation type="journal article" date="2020" name="Cell">
        <title>Large-Scale Comparative Analyses of Tick Genomes Elucidate Their Genetic Diversity and Vector Capacities.</title>
        <authorList>
            <consortium name="Tick Genome and Microbiome Consortium (TIGMIC)"/>
            <person name="Jia N."/>
            <person name="Wang J."/>
            <person name="Shi W."/>
            <person name="Du L."/>
            <person name="Sun Y."/>
            <person name="Zhan W."/>
            <person name="Jiang J.F."/>
            <person name="Wang Q."/>
            <person name="Zhang B."/>
            <person name="Ji P."/>
            <person name="Bell-Sakyi L."/>
            <person name="Cui X.M."/>
            <person name="Yuan T.T."/>
            <person name="Jiang B.G."/>
            <person name="Yang W.F."/>
            <person name="Lam T.T."/>
            <person name="Chang Q.C."/>
            <person name="Ding S.J."/>
            <person name="Wang X.J."/>
            <person name="Zhu J.G."/>
            <person name="Ruan X.D."/>
            <person name="Zhao L."/>
            <person name="Wei J.T."/>
            <person name="Ye R.Z."/>
            <person name="Que T.C."/>
            <person name="Du C.H."/>
            <person name="Zhou Y.H."/>
            <person name="Cheng J.X."/>
            <person name="Dai P.F."/>
            <person name="Guo W.B."/>
            <person name="Han X.H."/>
            <person name="Huang E.J."/>
            <person name="Li L.F."/>
            <person name="Wei W."/>
            <person name="Gao Y.C."/>
            <person name="Liu J.Z."/>
            <person name="Shao H.Z."/>
            <person name="Wang X."/>
            <person name="Wang C.C."/>
            <person name="Yang T.C."/>
            <person name="Huo Q.B."/>
            <person name="Li W."/>
            <person name="Chen H.Y."/>
            <person name="Chen S.E."/>
            <person name="Zhou L.G."/>
            <person name="Ni X.B."/>
            <person name="Tian J.H."/>
            <person name="Sheng Y."/>
            <person name="Liu T."/>
            <person name="Pan Y.S."/>
            <person name="Xia L.Y."/>
            <person name="Li J."/>
            <person name="Zhao F."/>
            <person name="Cao W.C."/>
        </authorList>
    </citation>
    <scope>NUCLEOTIDE SEQUENCE</scope>
    <source>
        <strain evidence="4">Rmic-2018</strain>
    </source>
</reference>
<gene>
    <name evidence="4" type="ORF">HPB51_003030</name>
</gene>
<comment type="similarity">
    <text evidence="1">Belongs to the complex I LYR family.</text>
</comment>
<evidence type="ECO:0000313" key="4">
    <source>
        <dbReference type="EMBL" id="KAH8025114.1"/>
    </source>
</evidence>
<evidence type="ECO:0000256" key="1">
    <source>
        <dbReference type="ARBA" id="ARBA00009508"/>
    </source>
</evidence>
<dbReference type="AlphaFoldDB" id="A0A9J6DTB7"/>
<protein>
    <recommendedName>
        <fullName evidence="3">Complex 1 LYR protein domain-containing protein</fullName>
    </recommendedName>
</protein>
<dbReference type="GO" id="GO:0022904">
    <property type="term" value="P:respiratory electron transport chain"/>
    <property type="evidence" value="ECO:0007669"/>
    <property type="project" value="TreeGrafter"/>
</dbReference>
<dbReference type="PANTHER" id="PTHR21024:SF0">
    <property type="entry name" value="ELECTRON TRANSFER FLAVOPROTEIN REGULATORY FACTOR 1"/>
    <property type="match status" value="1"/>
</dbReference>
<dbReference type="InterPro" id="IPR052000">
    <property type="entry name" value="ETFRF1"/>
</dbReference>
<proteinExistence type="inferred from homology"/>
<dbReference type="GO" id="GO:0005739">
    <property type="term" value="C:mitochondrion"/>
    <property type="evidence" value="ECO:0007669"/>
    <property type="project" value="TreeGrafter"/>
</dbReference>